<dbReference type="SUPFAM" id="SSF53474">
    <property type="entry name" value="alpha/beta-Hydrolases"/>
    <property type="match status" value="1"/>
</dbReference>
<feature type="domain" description="Thioesterase" evidence="3">
    <location>
        <begin position="32"/>
        <end position="244"/>
    </location>
</feature>
<dbReference type="RefSeq" id="WP_387887328.1">
    <property type="nucleotide sequence ID" value="NZ_JBIAWJ010000008.1"/>
</dbReference>
<evidence type="ECO:0000256" key="2">
    <source>
        <dbReference type="SAM" id="MobiDB-lite"/>
    </source>
</evidence>
<dbReference type="PANTHER" id="PTHR11487">
    <property type="entry name" value="THIOESTERASE"/>
    <property type="match status" value="1"/>
</dbReference>
<protein>
    <submittedName>
        <fullName evidence="4">Thioesterase II family protein</fullName>
    </submittedName>
</protein>
<evidence type="ECO:0000256" key="1">
    <source>
        <dbReference type="ARBA" id="ARBA00007169"/>
    </source>
</evidence>
<proteinExistence type="inferred from homology"/>
<organism evidence="4 5">
    <name type="scientific">Streptomyces bluensis</name>
    <dbReference type="NCBI Taxonomy" id="33897"/>
    <lineage>
        <taxon>Bacteria</taxon>
        <taxon>Bacillati</taxon>
        <taxon>Actinomycetota</taxon>
        <taxon>Actinomycetes</taxon>
        <taxon>Kitasatosporales</taxon>
        <taxon>Streptomycetaceae</taxon>
        <taxon>Streptomyces</taxon>
    </lineage>
</organism>
<evidence type="ECO:0000259" key="3">
    <source>
        <dbReference type="Pfam" id="PF00975"/>
    </source>
</evidence>
<evidence type="ECO:0000313" key="4">
    <source>
        <dbReference type="EMBL" id="MFF4523149.1"/>
    </source>
</evidence>
<comment type="similarity">
    <text evidence="1">Belongs to the thioesterase family.</text>
</comment>
<dbReference type="Gene3D" id="3.40.50.1820">
    <property type="entry name" value="alpha/beta hydrolase"/>
    <property type="match status" value="1"/>
</dbReference>
<dbReference type="Proteomes" id="UP001602058">
    <property type="component" value="Unassembled WGS sequence"/>
</dbReference>
<dbReference type="PANTHER" id="PTHR11487:SF0">
    <property type="entry name" value="S-ACYL FATTY ACID SYNTHASE THIOESTERASE, MEDIUM CHAIN"/>
    <property type="match status" value="1"/>
</dbReference>
<reference evidence="4 5" key="1">
    <citation type="submission" date="2024-10" db="EMBL/GenBank/DDBJ databases">
        <title>The Natural Products Discovery Center: Release of the First 8490 Sequenced Strains for Exploring Actinobacteria Biosynthetic Diversity.</title>
        <authorList>
            <person name="Kalkreuter E."/>
            <person name="Kautsar S.A."/>
            <person name="Yang D."/>
            <person name="Bader C.D."/>
            <person name="Teijaro C.N."/>
            <person name="Fluegel L."/>
            <person name="Davis C.M."/>
            <person name="Simpson J.R."/>
            <person name="Lauterbach L."/>
            <person name="Steele A.D."/>
            <person name="Gui C."/>
            <person name="Meng S."/>
            <person name="Li G."/>
            <person name="Viehrig K."/>
            <person name="Ye F."/>
            <person name="Su P."/>
            <person name="Kiefer A.F."/>
            <person name="Nichols A."/>
            <person name="Cepeda A.J."/>
            <person name="Yan W."/>
            <person name="Fan B."/>
            <person name="Jiang Y."/>
            <person name="Adhikari A."/>
            <person name="Zheng C.-J."/>
            <person name="Schuster L."/>
            <person name="Cowan T.M."/>
            <person name="Smanski M.J."/>
            <person name="Chevrette M.G."/>
            <person name="De Carvalho L.P.S."/>
            <person name="Shen B."/>
        </authorList>
    </citation>
    <scope>NUCLEOTIDE SEQUENCE [LARGE SCALE GENOMIC DNA]</scope>
    <source>
        <strain evidence="4 5">NPDC001390</strain>
    </source>
</reference>
<feature type="region of interest" description="Disordered" evidence="2">
    <location>
        <begin position="259"/>
        <end position="282"/>
    </location>
</feature>
<dbReference type="InterPro" id="IPR012223">
    <property type="entry name" value="TEII"/>
</dbReference>
<dbReference type="EMBL" id="JBIAWJ010000008">
    <property type="protein sequence ID" value="MFF4523149.1"/>
    <property type="molecule type" value="Genomic_DNA"/>
</dbReference>
<dbReference type="InterPro" id="IPR001031">
    <property type="entry name" value="Thioesterase"/>
</dbReference>
<accession>A0ABW6UIH0</accession>
<evidence type="ECO:0000313" key="5">
    <source>
        <dbReference type="Proteomes" id="UP001602058"/>
    </source>
</evidence>
<gene>
    <name evidence="4" type="ORF">ACFY1D_17260</name>
</gene>
<comment type="caution">
    <text evidence="4">The sequence shown here is derived from an EMBL/GenBank/DDBJ whole genome shotgun (WGS) entry which is preliminary data.</text>
</comment>
<name>A0ABW6UIH0_9ACTN</name>
<keyword evidence="5" id="KW-1185">Reference proteome</keyword>
<dbReference type="InterPro" id="IPR029058">
    <property type="entry name" value="AB_hydrolase_fold"/>
</dbReference>
<sequence length="282" mass="29547">MNGERGLAPRVSFRGFREGAGGADGAVPPSRTVYCVPAAGTGARSFLVPFARSPLRGNLRVVQLPGREDRLDEPCLDDIREMAALIADAIAEEGVDDYALYGHSFGALVTLETARRLDRMHAPAPALLAVGACAAPHLPQAVRFDEMEPMEIAEALRNLGGLNFSGPLGDKVAAVVLPSLSADCRASTRYLDAFGEGKIASPILAQGGVLDPAVTMAKVAAWCDYTDSGFAARAYAGGHFFPLESDLPLRAVVDWDRNQAAGSGPVRDHPGYGPGGPQTPAP</sequence>
<dbReference type="Pfam" id="PF00975">
    <property type="entry name" value="Thioesterase"/>
    <property type="match status" value="1"/>
</dbReference>